<dbReference type="InterPro" id="IPR051059">
    <property type="entry name" value="VerF-like"/>
</dbReference>
<evidence type="ECO:0000256" key="6">
    <source>
        <dbReference type="ARBA" id="ARBA00023242"/>
    </source>
</evidence>
<evidence type="ECO:0000313" key="11">
    <source>
        <dbReference type="Proteomes" id="UP001220324"/>
    </source>
</evidence>
<feature type="compositionally biased region" description="Basic and acidic residues" evidence="8">
    <location>
        <begin position="82"/>
        <end position="92"/>
    </location>
</feature>
<gene>
    <name evidence="10" type="ORF">N7494_010846</name>
</gene>
<keyword evidence="2" id="KW-0479">Metal-binding</keyword>
<sequence length="431" mass="49067">MKAHVGNYSRHQKAGLCRLSLRRPQMENDPQPGCTRSYLRKEHLRRHERDHANARPFTCQECPSAFNRRDLLNRHKALNHGDSQRLADKPHPEGSAASKRSKPTDDHSPTPVGEYAANEAPSSNTASEIWHLDLSSTPAAKLLEATNRRQLEELYFRNFHPHWPILHQQTFQNSAQPPNLSIAVLIAGLWMIGTPETRNEAMSYHDAILTELNRKLFEASVKDYHPKVPVPEFLAEFQALLILIILSTYRGADFCPPGVICHKELFELFDRYGVYDQKKIDMATSNPIHREVYQRLALVHFKVHIHLNYVMVTDYSKFKPLGFFDPQILQVRAPAPSHIWDNSVIGWSDYEVRTVVGSLFENTADSSRWNELSSVVAWDFTLGMALGCCLASPAEETYPALLQRIGPFLFSHLKDTRIADPGLTSNVEVMI</sequence>
<comment type="subcellular location">
    <subcellularLocation>
        <location evidence="1">Nucleus</location>
    </subcellularLocation>
</comment>
<evidence type="ECO:0000256" key="2">
    <source>
        <dbReference type="ARBA" id="ARBA00022723"/>
    </source>
</evidence>
<dbReference type="InterPro" id="IPR013087">
    <property type="entry name" value="Znf_C2H2_type"/>
</dbReference>
<dbReference type="PANTHER" id="PTHR40626:SF11">
    <property type="entry name" value="ZINC FINGER PROTEIN YPR022C"/>
    <property type="match status" value="1"/>
</dbReference>
<evidence type="ECO:0000313" key="10">
    <source>
        <dbReference type="EMBL" id="KAJ5524196.1"/>
    </source>
</evidence>
<keyword evidence="4 7" id="KW-0863">Zinc-finger</keyword>
<dbReference type="GO" id="GO:0000981">
    <property type="term" value="F:DNA-binding transcription factor activity, RNA polymerase II-specific"/>
    <property type="evidence" value="ECO:0007669"/>
    <property type="project" value="InterPro"/>
</dbReference>
<name>A0AAD6G8M9_9EURO</name>
<evidence type="ECO:0000256" key="8">
    <source>
        <dbReference type="SAM" id="MobiDB-lite"/>
    </source>
</evidence>
<dbReference type="PROSITE" id="PS00028">
    <property type="entry name" value="ZINC_FINGER_C2H2_1"/>
    <property type="match status" value="1"/>
</dbReference>
<evidence type="ECO:0000256" key="3">
    <source>
        <dbReference type="ARBA" id="ARBA00022737"/>
    </source>
</evidence>
<keyword evidence="5" id="KW-0862">Zinc</keyword>
<dbReference type="GO" id="GO:0006351">
    <property type="term" value="P:DNA-templated transcription"/>
    <property type="evidence" value="ECO:0007669"/>
    <property type="project" value="InterPro"/>
</dbReference>
<dbReference type="SUPFAM" id="SSF57667">
    <property type="entry name" value="beta-beta-alpha zinc fingers"/>
    <property type="match status" value="1"/>
</dbReference>
<comment type="caution">
    <text evidence="10">The sequence shown here is derived from an EMBL/GenBank/DDBJ whole genome shotgun (WGS) entry which is preliminary data.</text>
</comment>
<evidence type="ECO:0000259" key="9">
    <source>
        <dbReference type="PROSITE" id="PS50157"/>
    </source>
</evidence>
<dbReference type="InterPro" id="IPR007219">
    <property type="entry name" value="XnlR_reg_dom"/>
</dbReference>
<evidence type="ECO:0000256" key="7">
    <source>
        <dbReference type="PROSITE-ProRule" id="PRU00042"/>
    </source>
</evidence>
<keyword evidence="3" id="KW-0677">Repeat</keyword>
<keyword evidence="6" id="KW-0539">Nucleus</keyword>
<dbReference type="Gene3D" id="3.30.160.60">
    <property type="entry name" value="Classic Zinc Finger"/>
    <property type="match status" value="1"/>
</dbReference>
<feature type="domain" description="C2H2-type" evidence="9">
    <location>
        <begin position="57"/>
        <end position="85"/>
    </location>
</feature>
<dbReference type="Pfam" id="PF04082">
    <property type="entry name" value="Fungal_trans"/>
    <property type="match status" value="1"/>
</dbReference>
<dbReference type="SMART" id="SM00355">
    <property type="entry name" value="ZnF_C2H2"/>
    <property type="match status" value="2"/>
</dbReference>
<evidence type="ECO:0000256" key="1">
    <source>
        <dbReference type="ARBA" id="ARBA00004123"/>
    </source>
</evidence>
<proteinExistence type="predicted"/>
<dbReference type="Proteomes" id="UP001220324">
    <property type="component" value="Unassembled WGS sequence"/>
</dbReference>
<organism evidence="10 11">
    <name type="scientific">Penicillium frequentans</name>
    <dbReference type="NCBI Taxonomy" id="3151616"/>
    <lineage>
        <taxon>Eukaryota</taxon>
        <taxon>Fungi</taxon>
        <taxon>Dikarya</taxon>
        <taxon>Ascomycota</taxon>
        <taxon>Pezizomycotina</taxon>
        <taxon>Eurotiomycetes</taxon>
        <taxon>Eurotiomycetidae</taxon>
        <taxon>Eurotiales</taxon>
        <taxon>Aspergillaceae</taxon>
        <taxon>Penicillium</taxon>
    </lineage>
</organism>
<feature type="region of interest" description="Disordered" evidence="8">
    <location>
        <begin position="79"/>
        <end position="122"/>
    </location>
</feature>
<dbReference type="GO" id="GO:0008270">
    <property type="term" value="F:zinc ion binding"/>
    <property type="evidence" value="ECO:0007669"/>
    <property type="project" value="UniProtKB-KW"/>
</dbReference>
<dbReference type="PROSITE" id="PS50157">
    <property type="entry name" value="ZINC_FINGER_C2H2_2"/>
    <property type="match status" value="2"/>
</dbReference>
<reference evidence="10 11" key="1">
    <citation type="journal article" date="2023" name="IMA Fungus">
        <title>Comparative genomic study of the Penicillium genus elucidates a diverse pangenome and 15 lateral gene transfer events.</title>
        <authorList>
            <person name="Petersen C."/>
            <person name="Sorensen T."/>
            <person name="Nielsen M.R."/>
            <person name="Sondergaard T.E."/>
            <person name="Sorensen J.L."/>
            <person name="Fitzpatrick D.A."/>
            <person name="Frisvad J.C."/>
            <person name="Nielsen K.L."/>
        </authorList>
    </citation>
    <scope>NUCLEOTIDE SEQUENCE [LARGE SCALE GENOMIC DNA]</scope>
    <source>
        <strain evidence="10 11">IBT 35679</strain>
    </source>
</reference>
<evidence type="ECO:0000256" key="4">
    <source>
        <dbReference type="ARBA" id="ARBA00022771"/>
    </source>
</evidence>
<dbReference type="InterPro" id="IPR036236">
    <property type="entry name" value="Znf_C2H2_sf"/>
</dbReference>
<protein>
    <recommendedName>
        <fullName evidence="9">C2H2-type domain-containing protein</fullName>
    </recommendedName>
</protein>
<accession>A0AAD6G8M9</accession>
<dbReference type="GO" id="GO:0005634">
    <property type="term" value="C:nucleus"/>
    <property type="evidence" value="ECO:0007669"/>
    <property type="project" value="UniProtKB-SubCell"/>
</dbReference>
<dbReference type="EMBL" id="JAQIZZ010000008">
    <property type="protein sequence ID" value="KAJ5524196.1"/>
    <property type="molecule type" value="Genomic_DNA"/>
</dbReference>
<dbReference type="AlphaFoldDB" id="A0AAD6G8M9"/>
<feature type="domain" description="C2H2-type" evidence="9">
    <location>
        <begin position="34"/>
        <end position="56"/>
    </location>
</feature>
<dbReference type="GO" id="GO:0000785">
    <property type="term" value="C:chromatin"/>
    <property type="evidence" value="ECO:0007669"/>
    <property type="project" value="TreeGrafter"/>
</dbReference>
<dbReference type="GO" id="GO:0000978">
    <property type="term" value="F:RNA polymerase II cis-regulatory region sequence-specific DNA binding"/>
    <property type="evidence" value="ECO:0007669"/>
    <property type="project" value="InterPro"/>
</dbReference>
<keyword evidence="11" id="KW-1185">Reference proteome</keyword>
<dbReference type="PANTHER" id="PTHR40626">
    <property type="entry name" value="MIP31509P"/>
    <property type="match status" value="1"/>
</dbReference>
<evidence type="ECO:0000256" key="5">
    <source>
        <dbReference type="ARBA" id="ARBA00022833"/>
    </source>
</evidence>